<feature type="region of interest" description="Disordered" evidence="13">
    <location>
        <begin position="51"/>
        <end position="84"/>
    </location>
</feature>
<evidence type="ECO:0000256" key="6">
    <source>
        <dbReference type="ARBA" id="ARBA00022475"/>
    </source>
</evidence>
<evidence type="ECO:0000256" key="11">
    <source>
        <dbReference type="ARBA" id="ARBA00023136"/>
    </source>
</evidence>
<dbReference type="Proteomes" id="UP000539372">
    <property type="component" value="Unassembled WGS sequence"/>
</dbReference>
<comment type="function">
    <text evidence="1 12">Required for the export of heme to the periplasm for the biogenesis of c-type cytochromes.</text>
</comment>
<keyword evidence="15" id="KW-1185">Reference proteome</keyword>
<dbReference type="Pfam" id="PF04995">
    <property type="entry name" value="CcmD"/>
    <property type="match status" value="1"/>
</dbReference>
<evidence type="ECO:0000256" key="5">
    <source>
        <dbReference type="ARBA" id="ARBA00022448"/>
    </source>
</evidence>
<keyword evidence="7 12" id="KW-0997">Cell inner membrane</keyword>
<keyword evidence="6 12" id="KW-1003">Cell membrane</keyword>
<evidence type="ECO:0000256" key="1">
    <source>
        <dbReference type="ARBA" id="ARBA00002442"/>
    </source>
</evidence>
<feature type="compositionally biased region" description="Basic and acidic residues" evidence="13">
    <location>
        <begin position="58"/>
        <end position="70"/>
    </location>
</feature>
<dbReference type="InterPro" id="IPR052075">
    <property type="entry name" value="Heme_exporter_D"/>
</dbReference>
<dbReference type="GO" id="GO:0005886">
    <property type="term" value="C:plasma membrane"/>
    <property type="evidence" value="ECO:0007669"/>
    <property type="project" value="UniProtKB-SubCell"/>
</dbReference>
<keyword evidence="5 12" id="KW-0813">Transport</keyword>
<dbReference type="RefSeq" id="WP_169625330.1">
    <property type="nucleotide sequence ID" value="NZ_JABBNT010000003.1"/>
</dbReference>
<dbReference type="GO" id="GO:0015886">
    <property type="term" value="P:heme transport"/>
    <property type="evidence" value="ECO:0007669"/>
    <property type="project" value="InterPro"/>
</dbReference>
<evidence type="ECO:0000256" key="10">
    <source>
        <dbReference type="ARBA" id="ARBA00022989"/>
    </source>
</evidence>
<evidence type="ECO:0000256" key="7">
    <source>
        <dbReference type="ARBA" id="ARBA00022519"/>
    </source>
</evidence>
<sequence>MFDSFDAFLSMGGYASYVWPSYGICFGLLALLTVQSILVWKRRQRELSLLQGGRARRRDKEPRRHDKEQGSGKSRTPSGEEENA</sequence>
<keyword evidence="10 12" id="KW-1133">Transmembrane helix</keyword>
<evidence type="ECO:0000313" key="15">
    <source>
        <dbReference type="Proteomes" id="UP000539372"/>
    </source>
</evidence>
<evidence type="ECO:0000256" key="4">
    <source>
        <dbReference type="ARBA" id="ARBA00016461"/>
    </source>
</evidence>
<proteinExistence type="inferred from homology"/>
<evidence type="ECO:0000256" key="8">
    <source>
        <dbReference type="ARBA" id="ARBA00022692"/>
    </source>
</evidence>
<gene>
    <name evidence="14" type="primary">ccmD</name>
    <name evidence="14" type="ORF">HH303_10700</name>
</gene>
<dbReference type="InterPro" id="IPR007078">
    <property type="entry name" value="Haem_export_protD_CcmD"/>
</dbReference>
<name>A0A7Y0HFT8_9PROT</name>
<evidence type="ECO:0000256" key="2">
    <source>
        <dbReference type="ARBA" id="ARBA00004377"/>
    </source>
</evidence>
<keyword evidence="8 12" id="KW-0812">Transmembrane</keyword>
<dbReference type="NCBIfam" id="TIGR03141">
    <property type="entry name" value="cytochro_ccmD"/>
    <property type="match status" value="1"/>
</dbReference>
<dbReference type="PANTHER" id="PTHR37531:SF1">
    <property type="entry name" value="HEME EXPORTER PROTEIN D"/>
    <property type="match status" value="1"/>
</dbReference>
<comment type="subcellular location">
    <subcellularLocation>
        <location evidence="2 12">Cell inner membrane</location>
        <topology evidence="2 12">Single-pass membrane protein</topology>
    </subcellularLocation>
</comment>
<feature type="transmembrane region" description="Helical" evidence="12">
    <location>
        <begin position="20"/>
        <end position="40"/>
    </location>
</feature>
<reference evidence="14 15" key="1">
    <citation type="submission" date="2020-04" db="EMBL/GenBank/DDBJ databases">
        <title>Rhodospirillaceae bacterium KN72 isolated from deep sea.</title>
        <authorList>
            <person name="Zhang D.-C."/>
        </authorList>
    </citation>
    <scope>NUCLEOTIDE SEQUENCE [LARGE SCALE GENOMIC DNA]</scope>
    <source>
        <strain evidence="14 15">KN72</strain>
    </source>
</reference>
<protein>
    <recommendedName>
        <fullName evidence="4 12">Heme exporter protein D</fullName>
    </recommendedName>
</protein>
<keyword evidence="11 12" id="KW-0472">Membrane</keyword>
<dbReference type="GO" id="GO:1903607">
    <property type="term" value="P:cytochrome c biosynthetic process"/>
    <property type="evidence" value="ECO:0007669"/>
    <property type="project" value="TreeGrafter"/>
</dbReference>
<evidence type="ECO:0000256" key="13">
    <source>
        <dbReference type="SAM" id="MobiDB-lite"/>
    </source>
</evidence>
<organism evidence="14 15">
    <name type="scientific">Pacificispira spongiicola</name>
    <dbReference type="NCBI Taxonomy" id="2729598"/>
    <lineage>
        <taxon>Bacteria</taxon>
        <taxon>Pseudomonadati</taxon>
        <taxon>Pseudomonadota</taxon>
        <taxon>Alphaproteobacteria</taxon>
        <taxon>Rhodospirillales</taxon>
        <taxon>Rhodospirillaceae</taxon>
        <taxon>Pacificispira</taxon>
    </lineage>
</organism>
<dbReference type="PANTHER" id="PTHR37531">
    <property type="entry name" value="HEME EXPORTER PROTEIN D"/>
    <property type="match status" value="1"/>
</dbReference>
<comment type="similarity">
    <text evidence="3 12">Belongs to the CcmD/CycX/HelD family.</text>
</comment>
<evidence type="ECO:0000256" key="9">
    <source>
        <dbReference type="ARBA" id="ARBA00022748"/>
    </source>
</evidence>
<accession>A0A7Y0HFT8</accession>
<dbReference type="AlphaFoldDB" id="A0A7Y0HFT8"/>
<evidence type="ECO:0000313" key="14">
    <source>
        <dbReference type="EMBL" id="NMM44948.1"/>
    </source>
</evidence>
<keyword evidence="9 12" id="KW-0201">Cytochrome c-type biogenesis</keyword>
<comment type="caution">
    <text evidence="14">The sequence shown here is derived from an EMBL/GenBank/DDBJ whole genome shotgun (WGS) entry which is preliminary data.</text>
</comment>
<dbReference type="GO" id="GO:0017004">
    <property type="term" value="P:cytochrome complex assembly"/>
    <property type="evidence" value="ECO:0007669"/>
    <property type="project" value="UniProtKB-KW"/>
</dbReference>
<evidence type="ECO:0000256" key="3">
    <source>
        <dbReference type="ARBA" id="ARBA00008741"/>
    </source>
</evidence>
<evidence type="ECO:0000256" key="12">
    <source>
        <dbReference type="RuleBase" id="RU363101"/>
    </source>
</evidence>
<dbReference type="EMBL" id="JABBNT010000003">
    <property type="protein sequence ID" value="NMM44948.1"/>
    <property type="molecule type" value="Genomic_DNA"/>
</dbReference>